<feature type="region of interest" description="Disordered" evidence="1">
    <location>
        <begin position="37"/>
        <end position="123"/>
    </location>
</feature>
<keyword evidence="4" id="KW-1185">Reference proteome</keyword>
<evidence type="ECO:0000259" key="2">
    <source>
        <dbReference type="PROSITE" id="PS50888"/>
    </source>
</evidence>
<dbReference type="SUPFAM" id="SSF47459">
    <property type="entry name" value="HLH, helix-loop-helix DNA-binding domain"/>
    <property type="match status" value="1"/>
</dbReference>
<dbReference type="InterPro" id="IPR036638">
    <property type="entry name" value="HLH_DNA-bd_sf"/>
</dbReference>
<proteinExistence type="predicted"/>
<dbReference type="AlphaFoldDB" id="A0A9P4M058"/>
<feature type="domain" description="BHLH" evidence="2">
    <location>
        <begin position="312"/>
        <end position="387"/>
    </location>
</feature>
<feature type="compositionally biased region" description="Gly residues" evidence="1">
    <location>
        <begin position="412"/>
        <end position="431"/>
    </location>
</feature>
<evidence type="ECO:0000313" key="4">
    <source>
        <dbReference type="Proteomes" id="UP000799776"/>
    </source>
</evidence>
<feature type="compositionally biased region" description="Basic and acidic residues" evidence="1">
    <location>
        <begin position="402"/>
        <end position="411"/>
    </location>
</feature>
<comment type="caution">
    <text evidence="3">The sequence shown here is derived from an EMBL/GenBank/DDBJ whole genome shotgun (WGS) entry which is preliminary data.</text>
</comment>
<dbReference type="PROSITE" id="PS50888">
    <property type="entry name" value="BHLH"/>
    <property type="match status" value="1"/>
</dbReference>
<dbReference type="PANTHER" id="PTHR47336">
    <property type="entry name" value="TRANSCRIPTION FACTOR HMS1-RELATED"/>
    <property type="match status" value="1"/>
</dbReference>
<reference evidence="3" key="1">
    <citation type="journal article" date="2020" name="Stud. Mycol.">
        <title>101 Dothideomycetes genomes: a test case for predicting lifestyles and emergence of pathogens.</title>
        <authorList>
            <person name="Haridas S."/>
            <person name="Albert R."/>
            <person name="Binder M."/>
            <person name="Bloem J."/>
            <person name="Labutti K."/>
            <person name="Salamov A."/>
            <person name="Andreopoulos B."/>
            <person name="Baker S."/>
            <person name="Barry K."/>
            <person name="Bills G."/>
            <person name="Bluhm B."/>
            <person name="Cannon C."/>
            <person name="Castanera R."/>
            <person name="Culley D."/>
            <person name="Daum C."/>
            <person name="Ezra D."/>
            <person name="Gonzalez J."/>
            <person name="Henrissat B."/>
            <person name="Kuo A."/>
            <person name="Liang C."/>
            <person name="Lipzen A."/>
            <person name="Lutzoni F."/>
            <person name="Magnuson J."/>
            <person name="Mondo S."/>
            <person name="Nolan M."/>
            <person name="Ohm R."/>
            <person name="Pangilinan J."/>
            <person name="Park H.-J."/>
            <person name="Ramirez L."/>
            <person name="Alfaro M."/>
            <person name="Sun H."/>
            <person name="Tritt A."/>
            <person name="Yoshinaga Y."/>
            <person name="Zwiers L.-H."/>
            <person name="Turgeon B."/>
            <person name="Goodwin S."/>
            <person name="Spatafora J."/>
            <person name="Crous P."/>
            <person name="Grigoriev I."/>
        </authorList>
    </citation>
    <scope>NUCLEOTIDE SEQUENCE</scope>
    <source>
        <strain evidence="3">CBS 121410</strain>
    </source>
</reference>
<feature type="compositionally biased region" description="Polar residues" evidence="1">
    <location>
        <begin position="82"/>
        <end position="91"/>
    </location>
</feature>
<feature type="compositionally biased region" description="Polar residues" evidence="1">
    <location>
        <begin position="61"/>
        <end position="73"/>
    </location>
</feature>
<dbReference type="InterPro" id="IPR011598">
    <property type="entry name" value="bHLH_dom"/>
</dbReference>
<organism evidence="3 4">
    <name type="scientific">Saccharata proteae CBS 121410</name>
    <dbReference type="NCBI Taxonomy" id="1314787"/>
    <lineage>
        <taxon>Eukaryota</taxon>
        <taxon>Fungi</taxon>
        <taxon>Dikarya</taxon>
        <taxon>Ascomycota</taxon>
        <taxon>Pezizomycotina</taxon>
        <taxon>Dothideomycetes</taxon>
        <taxon>Dothideomycetes incertae sedis</taxon>
        <taxon>Botryosphaeriales</taxon>
        <taxon>Saccharataceae</taxon>
        <taxon>Saccharata</taxon>
    </lineage>
</organism>
<dbReference type="Proteomes" id="UP000799776">
    <property type="component" value="Unassembled WGS sequence"/>
</dbReference>
<dbReference type="PANTHER" id="PTHR47336:SF2">
    <property type="entry name" value="TRANSCRIPTION FACTOR HMS1-RELATED"/>
    <property type="match status" value="1"/>
</dbReference>
<feature type="compositionally biased region" description="Low complexity" evidence="1">
    <location>
        <begin position="248"/>
        <end position="261"/>
    </location>
</feature>
<dbReference type="SMART" id="SM00353">
    <property type="entry name" value="HLH"/>
    <property type="match status" value="1"/>
</dbReference>
<feature type="region of interest" description="Disordered" evidence="1">
    <location>
        <begin position="206"/>
        <end position="316"/>
    </location>
</feature>
<feature type="region of interest" description="Disordered" evidence="1">
    <location>
        <begin position="176"/>
        <end position="195"/>
    </location>
</feature>
<dbReference type="GO" id="GO:0046983">
    <property type="term" value="F:protein dimerization activity"/>
    <property type="evidence" value="ECO:0007669"/>
    <property type="project" value="InterPro"/>
</dbReference>
<dbReference type="EMBL" id="ML978713">
    <property type="protein sequence ID" value="KAF2089862.1"/>
    <property type="molecule type" value="Genomic_DNA"/>
</dbReference>
<sequence length="431" mass="45295">MVVHITASQAADTRSAYGGGLNLDDWIEADCLAGPSTGPSSAIRGDHPQAGLAQDPPGANSPRTTRPPQTSRHGATGPWNPWQATVAVNNPSGPPAALPTMSSDFSFTSPVPSHPQQSSISSSLLNHHSNAAPLENQHQPHLHNHHQGYPASVPTPDQPSRSDYFDFDVSLSALDVDSSPSEASSDGNASPMDSSASAAFMTMTSTNSISTTTPGRTSTKRSSPSSTPTQHNNTNASTQSHHSHPHPHNQNYSTSTSTTPTQPDDREPAPKRTLRHRAARPSFSANTTTPTSPSAYPSPPDTLAASATTHKPPRLPHNQVEKKYREGLNTELERLRRAVPTLPQRSTSTAGAASGTGDAAEYVGGGGPPKPSKATILASAVDYIKYLEGENERLGALNEELRAEGGSERRGGGGGGFGWRRGMGMGGRGEW</sequence>
<gene>
    <name evidence="3" type="ORF">K490DRAFT_62740</name>
</gene>
<evidence type="ECO:0000313" key="3">
    <source>
        <dbReference type="EMBL" id="KAF2089862.1"/>
    </source>
</evidence>
<dbReference type="Pfam" id="PF00010">
    <property type="entry name" value="HLH"/>
    <property type="match status" value="1"/>
</dbReference>
<feature type="region of interest" description="Disordered" evidence="1">
    <location>
        <begin position="138"/>
        <end position="164"/>
    </location>
</feature>
<feature type="compositionally biased region" description="Low complexity" evidence="1">
    <location>
        <begin position="281"/>
        <end position="295"/>
    </location>
</feature>
<name>A0A9P4M058_9PEZI</name>
<feature type="compositionally biased region" description="Low complexity" evidence="1">
    <location>
        <begin position="206"/>
        <end position="229"/>
    </location>
</feature>
<protein>
    <recommendedName>
        <fullName evidence="2">BHLH domain-containing protein</fullName>
    </recommendedName>
</protein>
<dbReference type="OrthoDB" id="2133190at2759"/>
<feature type="region of interest" description="Disordered" evidence="1">
    <location>
        <begin position="402"/>
        <end position="431"/>
    </location>
</feature>
<dbReference type="InterPro" id="IPR052099">
    <property type="entry name" value="Regulatory_TF_Diverse"/>
</dbReference>
<feature type="compositionally biased region" description="Low complexity" evidence="1">
    <location>
        <begin position="109"/>
        <end position="123"/>
    </location>
</feature>
<dbReference type="Gene3D" id="4.10.280.10">
    <property type="entry name" value="Helix-loop-helix DNA-binding domain"/>
    <property type="match status" value="1"/>
</dbReference>
<accession>A0A9P4M058</accession>
<dbReference type="CDD" id="cd11395">
    <property type="entry name" value="bHLHzip_SREBP_like"/>
    <property type="match status" value="1"/>
</dbReference>
<evidence type="ECO:0000256" key="1">
    <source>
        <dbReference type="SAM" id="MobiDB-lite"/>
    </source>
</evidence>